<dbReference type="InterPro" id="IPR002731">
    <property type="entry name" value="ATPase_BadF"/>
</dbReference>
<dbReference type="GO" id="GO:0005524">
    <property type="term" value="F:ATP binding"/>
    <property type="evidence" value="ECO:0007669"/>
    <property type="project" value="UniProtKB-KW"/>
</dbReference>
<dbReference type="GO" id="GO:0061709">
    <property type="term" value="P:reticulophagy"/>
    <property type="evidence" value="ECO:0007669"/>
    <property type="project" value="TreeGrafter"/>
</dbReference>
<dbReference type="GO" id="GO:0034045">
    <property type="term" value="C:phagophore assembly site membrane"/>
    <property type="evidence" value="ECO:0007669"/>
    <property type="project" value="TreeGrafter"/>
</dbReference>
<dbReference type="EC" id="2.7.11.1" evidence="3"/>
<evidence type="ECO:0000259" key="11">
    <source>
        <dbReference type="PROSITE" id="PS50011"/>
    </source>
</evidence>
<evidence type="ECO:0000256" key="6">
    <source>
        <dbReference type="ARBA" id="ARBA00022741"/>
    </source>
</evidence>
<evidence type="ECO:0000256" key="10">
    <source>
        <dbReference type="SAM" id="MobiDB-lite"/>
    </source>
</evidence>
<evidence type="ECO:0000256" key="3">
    <source>
        <dbReference type="ARBA" id="ARBA00012513"/>
    </source>
</evidence>
<comment type="similarity">
    <text evidence="1">Belongs to the eukaryotic-type N-acetylglucosamine kinase family.</text>
</comment>
<evidence type="ECO:0000256" key="5">
    <source>
        <dbReference type="ARBA" id="ARBA00022679"/>
    </source>
</evidence>
<evidence type="ECO:0000256" key="9">
    <source>
        <dbReference type="ARBA" id="ARBA00031123"/>
    </source>
</evidence>
<dbReference type="GO" id="GO:0034727">
    <property type="term" value="P:piecemeal microautophagy of the nucleus"/>
    <property type="evidence" value="ECO:0007669"/>
    <property type="project" value="TreeGrafter"/>
</dbReference>
<dbReference type="PROSITE" id="PS50011">
    <property type="entry name" value="PROTEIN_KINASE_DOM"/>
    <property type="match status" value="1"/>
</dbReference>
<dbReference type="PANTHER" id="PTHR24348:SF22">
    <property type="entry name" value="NON-SPECIFIC SERINE_THREONINE PROTEIN KINASE"/>
    <property type="match status" value="1"/>
</dbReference>
<dbReference type="GO" id="GO:0004674">
    <property type="term" value="F:protein serine/threonine kinase activity"/>
    <property type="evidence" value="ECO:0007669"/>
    <property type="project" value="UniProtKB-EC"/>
</dbReference>
<dbReference type="PANTHER" id="PTHR24348">
    <property type="entry name" value="SERINE/THREONINE-PROTEIN KINASE UNC-51-RELATED"/>
    <property type="match status" value="1"/>
</dbReference>
<dbReference type="InterPro" id="IPR045269">
    <property type="entry name" value="Atg1-like"/>
</dbReference>
<dbReference type="Gene3D" id="1.10.510.10">
    <property type="entry name" value="Transferase(Phosphotransferase) domain 1"/>
    <property type="match status" value="1"/>
</dbReference>
<keyword evidence="6" id="KW-0547">Nucleotide-binding</keyword>
<dbReference type="Pfam" id="PF00069">
    <property type="entry name" value="Pkinase"/>
    <property type="match status" value="1"/>
</dbReference>
<dbReference type="GO" id="GO:0005776">
    <property type="term" value="C:autophagosome"/>
    <property type="evidence" value="ECO:0007669"/>
    <property type="project" value="TreeGrafter"/>
</dbReference>
<comment type="caution">
    <text evidence="12">The sequence shown here is derived from an EMBL/GenBank/DDBJ whole genome shotgun (WGS) entry which is preliminary data.</text>
</comment>
<dbReference type="GO" id="GO:0042594">
    <property type="term" value="P:response to starvation"/>
    <property type="evidence" value="ECO:0007669"/>
    <property type="project" value="TreeGrafter"/>
</dbReference>
<dbReference type="Proteomes" id="UP000383932">
    <property type="component" value="Unassembled WGS sequence"/>
</dbReference>
<gene>
    <name evidence="12" type="ORF">CTheo_4734</name>
</gene>
<proteinExistence type="inferred from homology"/>
<dbReference type="AlphaFoldDB" id="A0A5N5QK35"/>
<feature type="region of interest" description="Disordered" evidence="10">
    <location>
        <begin position="536"/>
        <end position="558"/>
    </location>
</feature>
<dbReference type="GO" id="GO:0010506">
    <property type="term" value="P:regulation of autophagy"/>
    <property type="evidence" value="ECO:0007669"/>
    <property type="project" value="InterPro"/>
</dbReference>
<feature type="domain" description="Protein kinase" evidence="11">
    <location>
        <begin position="1"/>
        <end position="241"/>
    </location>
</feature>
<evidence type="ECO:0000256" key="8">
    <source>
        <dbReference type="ARBA" id="ARBA00022840"/>
    </source>
</evidence>
<dbReference type="Pfam" id="PF01869">
    <property type="entry name" value="BcrAD_BadFG"/>
    <property type="match status" value="1"/>
</dbReference>
<dbReference type="EMBL" id="SSOP01000087">
    <property type="protein sequence ID" value="KAB5591831.1"/>
    <property type="molecule type" value="Genomic_DNA"/>
</dbReference>
<keyword evidence="7" id="KW-0418">Kinase</keyword>
<keyword evidence="5" id="KW-0808">Transferase</keyword>
<dbReference type="PROSITE" id="PS00108">
    <property type="entry name" value="PROTEIN_KINASE_ST"/>
    <property type="match status" value="1"/>
</dbReference>
<evidence type="ECO:0000256" key="1">
    <source>
        <dbReference type="ARBA" id="ARBA00006198"/>
    </source>
</evidence>
<dbReference type="GO" id="GO:0000045">
    <property type="term" value="P:autophagosome assembly"/>
    <property type="evidence" value="ECO:0007669"/>
    <property type="project" value="TreeGrafter"/>
</dbReference>
<dbReference type="InterPro" id="IPR000719">
    <property type="entry name" value="Prot_kinase_dom"/>
</dbReference>
<keyword evidence="13" id="KW-1185">Reference proteome</keyword>
<dbReference type="InterPro" id="IPR008271">
    <property type="entry name" value="Ser/Thr_kinase_AS"/>
</dbReference>
<evidence type="ECO:0000256" key="7">
    <source>
        <dbReference type="ARBA" id="ARBA00022777"/>
    </source>
</evidence>
<dbReference type="GO" id="GO:0005829">
    <property type="term" value="C:cytosol"/>
    <property type="evidence" value="ECO:0007669"/>
    <property type="project" value="TreeGrafter"/>
</dbReference>
<dbReference type="OrthoDB" id="311172at2759"/>
<accession>A0A5N5QK35</accession>
<evidence type="ECO:0000313" key="13">
    <source>
        <dbReference type="Proteomes" id="UP000383932"/>
    </source>
</evidence>
<dbReference type="EC" id="2.7.1.59" evidence="2"/>
<dbReference type="SUPFAM" id="SSF56112">
    <property type="entry name" value="Protein kinase-like (PK-like)"/>
    <property type="match status" value="1"/>
</dbReference>
<name>A0A5N5QK35_9AGAM</name>
<dbReference type="GO" id="GO:0045127">
    <property type="term" value="F:N-acetylglucosamine kinase activity"/>
    <property type="evidence" value="ECO:0007669"/>
    <property type="project" value="UniProtKB-EC"/>
</dbReference>
<dbReference type="SMART" id="SM00220">
    <property type="entry name" value="S_TKc"/>
    <property type="match status" value="1"/>
</dbReference>
<keyword evidence="8" id="KW-0067">ATP-binding</keyword>
<dbReference type="Gene3D" id="3.30.420.40">
    <property type="match status" value="2"/>
</dbReference>
<dbReference type="SUPFAM" id="SSF53067">
    <property type="entry name" value="Actin-like ATPase domain"/>
    <property type="match status" value="1"/>
</dbReference>
<dbReference type="GO" id="GO:0000422">
    <property type="term" value="P:autophagy of mitochondrion"/>
    <property type="evidence" value="ECO:0007669"/>
    <property type="project" value="TreeGrafter"/>
</dbReference>
<evidence type="ECO:0000256" key="2">
    <source>
        <dbReference type="ARBA" id="ARBA00012122"/>
    </source>
</evidence>
<evidence type="ECO:0000313" key="12">
    <source>
        <dbReference type="EMBL" id="KAB5591831.1"/>
    </source>
</evidence>
<reference evidence="12 13" key="1">
    <citation type="journal article" date="2019" name="Fungal Biol. Biotechnol.">
        <title>Draft genome sequence of fastidious pathogen Ceratobasidium theobromae, which causes vascular-streak dieback in Theobroma cacao.</title>
        <authorList>
            <person name="Ali S.S."/>
            <person name="Asman A."/>
            <person name="Shao J."/>
            <person name="Firmansyah A.P."/>
            <person name="Susilo A.W."/>
            <person name="Rosmana A."/>
            <person name="McMahon P."/>
            <person name="Junaid M."/>
            <person name="Guest D."/>
            <person name="Kheng T.Y."/>
            <person name="Meinhardt L.W."/>
            <person name="Bailey B.A."/>
        </authorList>
    </citation>
    <scope>NUCLEOTIDE SEQUENCE [LARGE SCALE GENOMIC DNA]</scope>
    <source>
        <strain evidence="12 13">CT2</strain>
    </source>
</reference>
<sequence>MEYCAGGDLFSYIRRRGRIGALHTPTSPLPTYLPHPQIGGLSDSVVRSFIGQLASAMKYLRARDLIHRDIKPQNILLTSANNVDEYACAGRGGWIPGPVGTPILKLGDFGLARVLPSASMADTMCGSPWYMAPEILRCERYDAKVDLWSVGAAIYEAATGEPPFGALNQVELLKMIENTGGRVRFPDEDSWNAVDVASGDLVPVSEAVKSFIRSMLREKPVERPSFEWYFETAEDLVKPVMVLERNVRSETQNITYTRDIDLAVDRARYWNVGVGSTSGSSRGDTENLVPMGSERLFLCVDCGGSKTSAVLVDRSRNVVGRGLGGPSNFIYAGMDAFLRSVKTAVEAALEQASNSKVSLPVPSLLVAAWFGISGCDQPANVVALQSPLSALLSLSVDQLVIGNDTHLLASPLSSHPHAKSAVVVIAGTGSNCVSFKRREGAKGGLEELGRSGGWGWVLGDEGSGFHAGRTAMQEILSRWDRESLSSVSTDVSQDITTEVNSLTGKPTLRARIFSHFDIATPPDLFSVVYAANPPPLHPSGGSSSNAPPPSPGPEALEVGTTTSVSADTNLVANAKSSPPSGSGADANSTINPKFHLLECKHRLSSLTPLIFSSAFDDGDPDALRVLRTCARALAEHVNNLMVRSDSGFSRPKAVRPEETLLCFGGSLVGIKKYCALVVDELGRIRSGASVGTGEADGRGEDEGRGVVAGVVFVGDAAVSGAVGLASGFAG</sequence>
<organism evidence="12 13">
    <name type="scientific">Ceratobasidium theobromae</name>
    <dbReference type="NCBI Taxonomy" id="1582974"/>
    <lineage>
        <taxon>Eukaryota</taxon>
        <taxon>Fungi</taxon>
        <taxon>Dikarya</taxon>
        <taxon>Basidiomycota</taxon>
        <taxon>Agaricomycotina</taxon>
        <taxon>Agaricomycetes</taxon>
        <taxon>Cantharellales</taxon>
        <taxon>Ceratobasidiaceae</taxon>
        <taxon>Ceratobasidium</taxon>
    </lineage>
</organism>
<dbReference type="InterPro" id="IPR011009">
    <property type="entry name" value="Kinase-like_dom_sf"/>
</dbReference>
<dbReference type="InterPro" id="IPR043129">
    <property type="entry name" value="ATPase_NBD"/>
</dbReference>
<protein>
    <recommendedName>
        <fullName evidence="4">N-acetyl-D-glucosamine kinase</fullName>
        <ecNumber evidence="2">2.7.1.59</ecNumber>
        <ecNumber evidence="3">2.7.11.1</ecNumber>
    </recommendedName>
    <alternativeName>
        <fullName evidence="9">GlcNAc kinase</fullName>
    </alternativeName>
</protein>
<evidence type="ECO:0000256" key="4">
    <source>
        <dbReference type="ARBA" id="ARBA00014974"/>
    </source>
</evidence>